<feature type="region of interest" description="Disordered" evidence="1">
    <location>
        <begin position="189"/>
        <end position="209"/>
    </location>
</feature>
<dbReference type="AlphaFoldDB" id="A0A7J6PDD9"/>
<evidence type="ECO:0000313" key="3">
    <source>
        <dbReference type="Proteomes" id="UP000574390"/>
    </source>
</evidence>
<reference evidence="2 3" key="1">
    <citation type="submission" date="2020-04" db="EMBL/GenBank/DDBJ databases">
        <title>Perkinsus olseni comparative genomics.</title>
        <authorList>
            <person name="Bogema D.R."/>
        </authorList>
    </citation>
    <scope>NUCLEOTIDE SEQUENCE [LARGE SCALE GENOMIC DNA]</scope>
    <source>
        <strain evidence="2">ATCC PRA-205</strain>
    </source>
</reference>
<protein>
    <submittedName>
        <fullName evidence="2">Uncharacterized protein</fullName>
    </submittedName>
</protein>
<gene>
    <name evidence="2" type="ORF">FOZ62_023217</name>
</gene>
<feature type="region of interest" description="Disordered" evidence="1">
    <location>
        <begin position="272"/>
        <end position="297"/>
    </location>
</feature>
<dbReference type="Gene3D" id="1.25.40.10">
    <property type="entry name" value="Tetratricopeptide repeat domain"/>
    <property type="match status" value="1"/>
</dbReference>
<dbReference type="SUPFAM" id="SSF55729">
    <property type="entry name" value="Acyl-CoA N-acyltransferases (Nat)"/>
    <property type="match status" value="1"/>
</dbReference>
<feature type="region of interest" description="Disordered" evidence="1">
    <location>
        <begin position="315"/>
        <end position="376"/>
    </location>
</feature>
<feature type="region of interest" description="Disordered" evidence="1">
    <location>
        <begin position="1"/>
        <end position="61"/>
    </location>
</feature>
<feature type="compositionally biased region" description="Low complexity" evidence="1">
    <location>
        <begin position="285"/>
        <end position="297"/>
    </location>
</feature>
<dbReference type="Proteomes" id="UP000574390">
    <property type="component" value="Unassembled WGS sequence"/>
</dbReference>
<feature type="compositionally biased region" description="Basic residues" evidence="1">
    <location>
        <begin position="29"/>
        <end position="40"/>
    </location>
</feature>
<comment type="caution">
    <text evidence="2">The sequence shown here is derived from an EMBL/GenBank/DDBJ whole genome shotgun (WGS) entry which is preliminary data.</text>
</comment>
<evidence type="ECO:0000313" key="2">
    <source>
        <dbReference type="EMBL" id="KAF4694193.1"/>
    </source>
</evidence>
<sequence>MRTPTSTTPNTAASTTDSPSPPTTPVAKRSGRTRGAKRKTPSATQSTVSSSSGRRGGYEPAKAVPEVLGSVRLRSVHARVLSWSADSDLLVSLQLGSDDGLRKCKRKWFLEGPSDDGSQSDPDHRVVVIFDANVSMAKEPRVSGFMWFSSNSPSEIMIRDTWVDPQRRRLGIGSRMVQIFATTMVSSLTGDHSSNSSSGSSSSVSTRASTSGDEYAAEYQPVDFDPKIFRVLALPAPGSTTFWESNLFSGDGQSGGFLQLTWDAMVRLAQPGMDAPETPSRKAARTSSTASSSRETTTTSKIVYFDMSVGRPSLDPLSSSAATPGSSSSSSRDPLKNPFQLASRSTDFKPVSGSNAAAPDQSPGGSAKRNPPVAAAATRTYHSVEEFMGGTDFGGPTVGTLPSTWEGAAAALNEGKFKVAVRMAEAGGENSTGEERHLWGAVKVFSLMMLSDWTLAGEEIAVMQEVMGGDVADDSARFWISLCSALLPCCPSSSPTVEVLTKAFGQLLRISAASPWQETVLLKSEALLAAQMGDLDEVTRLYRSCLLPRAADGDHRDELLVELTNLLLRVGALPEAEDTLAEIRSEDCSAHARALIALAKEDYAAALESLQRCSRPSPNMEACLQFYLGHITPATTILEKMVRGQTATLDSLANLSVLYTFKSAAEASTAKKTLLSVVSSTGLNDRFELSALERL</sequence>
<dbReference type="InterPro" id="IPR016181">
    <property type="entry name" value="Acyl_CoA_acyltransferase"/>
</dbReference>
<dbReference type="InterPro" id="IPR011990">
    <property type="entry name" value="TPR-like_helical_dom_sf"/>
</dbReference>
<accession>A0A7J6PDD9</accession>
<dbReference type="EMBL" id="JABANM010035958">
    <property type="protein sequence ID" value="KAF4694193.1"/>
    <property type="molecule type" value="Genomic_DNA"/>
</dbReference>
<dbReference type="Gene3D" id="3.40.630.30">
    <property type="match status" value="1"/>
</dbReference>
<name>A0A7J6PDD9_PEROL</name>
<organism evidence="2 3">
    <name type="scientific">Perkinsus olseni</name>
    <name type="common">Perkinsus atlanticus</name>
    <dbReference type="NCBI Taxonomy" id="32597"/>
    <lineage>
        <taxon>Eukaryota</taxon>
        <taxon>Sar</taxon>
        <taxon>Alveolata</taxon>
        <taxon>Perkinsozoa</taxon>
        <taxon>Perkinsea</taxon>
        <taxon>Perkinsida</taxon>
        <taxon>Perkinsidae</taxon>
        <taxon>Perkinsus</taxon>
    </lineage>
</organism>
<feature type="compositionally biased region" description="Low complexity" evidence="1">
    <location>
        <begin position="1"/>
        <end position="18"/>
    </location>
</feature>
<feature type="compositionally biased region" description="Low complexity" evidence="1">
    <location>
        <begin position="318"/>
        <end position="331"/>
    </location>
</feature>
<proteinExistence type="predicted"/>
<evidence type="ECO:0000256" key="1">
    <source>
        <dbReference type="SAM" id="MobiDB-lite"/>
    </source>
</evidence>